<reference evidence="1 2" key="1">
    <citation type="submission" date="2024-06" db="EMBL/GenBank/DDBJ databases">
        <title>The Natural Products Discovery Center: Release of the First 8490 Sequenced Strains for Exploring Actinobacteria Biosynthetic Diversity.</title>
        <authorList>
            <person name="Kalkreuter E."/>
            <person name="Kautsar S.A."/>
            <person name="Yang D."/>
            <person name="Bader C.D."/>
            <person name="Teijaro C.N."/>
            <person name="Fluegel L."/>
            <person name="Davis C.M."/>
            <person name="Simpson J.R."/>
            <person name="Lauterbach L."/>
            <person name="Steele A.D."/>
            <person name="Gui C."/>
            <person name="Meng S."/>
            <person name="Li G."/>
            <person name="Viehrig K."/>
            <person name="Ye F."/>
            <person name="Su P."/>
            <person name="Kiefer A.F."/>
            <person name="Nichols A."/>
            <person name="Cepeda A.J."/>
            <person name="Yan W."/>
            <person name="Fan B."/>
            <person name="Jiang Y."/>
            <person name="Adhikari A."/>
            <person name="Zheng C.-J."/>
            <person name="Schuster L."/>
            <person name="Cowan T.M."/>
            <person name="Smanski M.J."/>
            <person name="Chevrette M.G."/>
            <person name="De Carvalho L.P.S."/>
            <person name="Shen B."/>
        </authorList>
    </citation>
    <scope>NUCLEOTIDE SEQUENCE [LARGE SCALE GENOMIC DNA]</scope>
    <source>
        <strain evidence="1 2">NPDC048274</strain>
    </source>
</reference>
<keyword evidence="2" id="KW-1185">Reference proteome</keyword>
<proteinExistence type="predicted"/>
<dbReference type="Proteomes" id="UP001551582">
    <property type="component" value="Unassembled WGS sequence"/>
</dbReference>
<name>A0ABV3EGW7_9ACTN</name>
<accession>A0ABV3EGW7</accession>
<dbReference type="EMBL" id="JBEZLS010000046">
    <property type="protein sequence ID" value="MEU9356225.1"/>
    <property type="molecule type" value="Genomic_DNA"/>
</dbReference>
<evidence type="ECO:0000313" key="2">
    <source>
        <dbReference type="Proteomes" id="UP001551582"/>
    </source>
</evidence>
<sequence>MIRLIHAARAAQHRAARAAHALGPAHPFTRLLLAAAAMAAAAAWEAGYRVADLHHPARQRTTR</sequence>
<evidence type="ECO:0000313" key="1">
    <source>
        <dbReference type="EMBL" id="MEU9356225.1"/>
    </source>
</evidence>
<dbReference type="RefSeq" id="WP_359989745.1">
    <property type="nucleotide sequence ID" value="NZ_JBEZLS010000046.1"/>
</dbReference>
<organism evidence="1 2">
    <name type="scientific">Streptomyces griseoloalbus</name>
    <dbReference type="NCBI Taxonomy" id="67303"/>
    <lineage>
        <taxon>Bacteria</taxon>
        <taxon>Bacillati</taxon>
        <taxon>Actinomycetota</taxon>
        <taxon>Actinomycetes</taxon>
        <taxon>Kitasatosporales</taxon>
        <taxon>Streptomycetaceae</taxon>
        <taxon>Streptomyces</taxon>
    </lineage>
</organism>
<comment type="caution">
    <text evidence="1">The sequence shown here is derived from an EMBL/GenBank/DDBJ whole genome shotgun (WGS) entry which is preliminary data.</text>
</comment>
<protein>
    <submittedName>
        <fullName evidence="1">Uncharacterized protein</fullName>
    </submittedName>
</protein>
<gene>
    <name evidence="1" type="ORF">AB0D65_35800</name>
</gene>